<comment type="caution">
    <text evidence="1">The sequence shown here is derived from an EMBL/GenBank/DDBJ whole genome shotgun (WGS) entry which is preliminary data.</text>
</comment>
<sequence length="45" mass="5287">MVKCFLQVFVFTLMSTQTEHLTKEEQETLKRLLEKLVKGKSSDEI</sequence>
<accession>A0ABV8B8M1</accession>
<evidence type="ECO:0000313" key="1">
    <source>
        <dbReference type="EMBL" id="MFC3885834.1"/>
    </source>
</evidence>
<name>A0ABV8B8M1_9BACI</name>
<reference evidence="2" key="1">
    <citation type="journal article" date="2019" name="Int. J. Syst. Evol. Microbiol.">
        <title>The Global Catalogue of Microorganisms (GCM) 10K type strain sequencing project: providing services to taxonomists for standard genome sequencing and annotation.</title>
        <authorList>
            <consortium name="The Broad Institute Genomics Platform"/>
            <consortium name="The Broad Institute Genome Sequencing Center for Infectious Disease"/>
            <person name="Wu L."/>
            <person name="Ma J."/>
        </authorList>
    </citation>
    <scope>NUCLEOTIDE SEQUENCE [LARGE SCALE GENOMIC DNA]</scope>
    <source>
        <strain evidence="2">CCUG 61889</strain>
    </source>
</reference>
<protein>
    <submittedName>
        <fullName evidence="1">Uncharacterized protein</fullName>
    </submittedName>
</protein>
<keyword evidence="2" id="KW-1185">Reference proteome</keyword>
<dbReference type="Proteomes" id="UP001595752">
    <property type="component" value="Unassembled WGS sequence"/>
</dbReference>
<evidence type="ECO:0000313" key="2">
    <source>
        <dbReference type="Proteomes" id="UP001595752"/>
    </source>
</evidence>
<gene>
    <name evidence="1" type="ORF">ACFOU2_21105</name>
</gene>
<dbReference type="EMBL" id="JBHRZT010000072">
    <property type="protein sequence ID" value="MFC3885834.1"/>
    <property type="molecule type" value="Genomic_DNA"/>
</dbReference>
<organism evidence="1 2">
    <name type="scientific">Bacillus songklensis</name>
    <dbReference type="NCBI Taxonomy" id="1069116"/>
    <lineage>
        <taxon>Bacteria</taxon>
        <taxon>Bacillati</taxon>
        <taxon>Bacillota</taxon>
        <taxon>Bacilli</taxon>
        <taxon>Bacillales</taxon>
        <taxon>Bacillaceae</taxon>
        <taxon>Bacillus</taxon>
    </lineage>
</organism>
<proteinExistence type="predicted"/>